<name>A0ABQ3PQD5_9ACTN</name>
<accession>A0ABQ3PQD5</accession>
<organism evidence="1 2">
    <name type="scientific">Streptomyces hydrogenans</name>
    <dbReference type="NCBI Taxonomy" id="1873719"/>
    <lineage>
        <taxon>Bacteria</taxon>
        <taxon>Bacillati</taxon>
        <taxon>Actinomycetota</taxon>
        <taxon>Actinomycetes</taxon>
        <taxon>Kitasatosporales</taxon>
        <taxon>Streptomycetaceae</taxon>
        <taxon>Streptomyces</taxon>
    </lineage>
</organism>
<sequence length="105" mass="10388">MGNSASGDDGFDAQGPGESPVLVVVVTAVAQHGVGPAAGAAALAPDWRDGLQEGNELRDVVAVAPGQGGRKWNARGIGDQVVLAAVSAPVNRASSSLGAPFNARM</sequence>
<keyword evidence="2" id="KW-1185">Reference proteome</keyword>
<reference evidence="1" key="1">
    <citation type="submission" date="2024-05" db="EMBL/GenBank/DDBJ databases">
        <title>Whole genome shotgun sequence of Streptomyces hydrogenans NBRC 13475.</title>
        <authorList>
            <person name="Komaki H."/>
            <person name="Tamura T."/>
        </authorList>
    </citation>
    <scope>NUCLEOTIDE SEQUENCE</scope>
    <source>
        <strain evidence="1">NBRC 13475</strain>
    </source>
</reference>
<evidence type="ECO:0000313" key="2">
    <source>
        <dbReference type="Proteomes" id="UP001052739"/>
    </source>
</evidence>
<dbReference type="EMBL" id="BNDW01000117">
    <property type="protein sequence ID" value="GHI27226.1"/>
    <property type="molecule type" value="Genomic_DNA"/>
</dbReference>
<evidence type="ECO:0000313" key="1">
    <source>
        <dbReference type="EMBL" id="GHI27226.1"/>
    </source>
</evidence>
<gene>
    <name evidence="1" type="ORF">Shyd_85970</name>
</gene>
<proteinExistence type="predicted"/>
<protein>
    <submittedName>
        <fullName evidence="1">Uncharacterized protein</fullName>
    </submittedName>
</protein>
<comment type="caution">
    <text evidence="1">The sequence shown here is derived from an EMBL/GenBank/DDBJ whole genome shotgun (WGS) entry which is preliminary data.</text>
</comment>
<dbReference type="Proteomes" id="UP001052739">
    <property type="component" value="Unassembled WGS sequence"/>
</dbReference>